<proteinExistence type="predicted"/>
<dbReference type="Pfam" id="PF13589">
    <property type="entry name" value="HATPase_c_3"/>
    <property type="match status" value="1"/>
</dbReference>
<keyword evidence="2" id="KW-1185">Reference proteome</keyword>
<sequence length="491" mass="56672">MSSKYDNIKMREAAPFAASMMESLRDLGYSTETAVADIIDNAIFARATKVSIDFLWNGVQSRIVISDDGLGMTEEQLVRAMRPGSQSPASERKNNDLGRFGLGLKTASLSQCRMLTVLSRKKTQKLSYWCWDLDYITAPDTEGWTILQKAEKDDLLKAGKMISGTVVIWDNLDRVIELDKEGYSEDDFYLVAEKVKRHIEMVFHRYLETGKLQIIFNGVAVRAWDPFLRGEIATQPLPDELLENGEIRIKSYILPHRSKLGEDIWSENEERGGWDSLQGFYVYRNERLLLAADWLGLIRKKPHYKLARIMIDLPNHFDHEWQIDIKKSRASPPLTLRHYLKAITMATVTQAEQVFRHRGKQVQRSLSGDFSFVWKEMVKDGRFFFRINQDHPFIASFVLKSADKKKDIQKLLRLIEQTVPGSSIIAKEHEYPDNMMRPFEMIPDTEITSLMKELSEGWKKQGLAGDLIKKKLLMTEPFSDYPQLIETLSYE</sequence>
<evidence type="ECO:0000313" key="2">
    <source>
        <dbReference type="Proteomes" id="UP001597361"/>
    </source>
</evidence>
<dbReference type="EMBL" id="JBHUHR010000027">
    <property type="protein sequence ID" value="MFD2035175.1"/>
    <property type="molecule type" value="Genomic_DNA"/>
</dbReference>
<organism evidence="1 2">
    <name type="scientific">Belliella marina</name>
    <dbReference type="NCBI Taxonomy" id="1644146"/>
    <lineage>
        <taxon>Bacteria</taxon>
        <taxon>Pseudomonadati</taxon>
        <taxon>Bacteroidota</taxon>
        <taxon>Cytophagia</taxon>
        <taxon>Cytophagales</taxon>
        <taxon>Cyclobacteriaceae</taxon>
        <taxon>Belliella</taxon>
    </lineage>
</organism>
<dbReference type="SUPFAM" id="SSF55874">
    <property type="entry name" value="ATPase domain of HSP90 chaperone/DNA topoisomerase II/histidine kinase"/>
    <property type="match status" value="1"/>
</dbReference>
<dbReference type="Proteomes" id="UP001597361">
    <property type="component" value="Unassembled WGS sequence"/>
</dbReference>
<accession>A0ABW4VQY2</accession>
<dbReference type="RefSeq" id="WP_376885953.1">
    <property type="nucleotide sequence ID" value="NZ_JBHUHR010000027.1"/>
</dbReference>
<comment type="caution">
    <text evidence="1">The sequence shown here is derived from an EMBL/GenBank/DDBJ whole genome shotgun (WGS) entry which is preliminary data.</text>
</comment>
<dbReference type="GO" id="GO:0005524">
    <property type="term" value="F:ATP binding"/>
    <property type="evidence" value="ECO:0007669"/>
    <property type="project" value="UniProtKB-KW"/>
</dbReference>
<gene>
    <name evidence="1" type="ORF">ACFSKL_10255</name>
</gene>
<keyword evidence="1" id="KW-0547">Nucleotide-binding</keyword>
<dbReference type="InterPro" id="IPR036890">
    <property type="entry name" value="HATPase_C_sf"/>
</dbReference>
<name>A0ABW4VQY2_9BACT</name>
<protein>
    <submittedName>
        <fullName evidence="1">ATP-binding protein</fullName>
    </submittedName>
</protein>
<evidence type="ECO:0000313" key="1">
    <source>
        <dbReference type="EMBL" id="MFD2035175.1"/>
    </source>
</evidence>
<keyword evidence="1" id="KW-0067">ATP-binding</keyword>
<dbReference type="Gene3D" id="3.30.565.10">
    <property type="entry name" value="Histidine kinase-like ATPase, C-terminal domain"/>
    <property type="match status" value="1"/>
</dbReference>
<reference evidence="2" key="1">
    <citation type="journal article" date="2019" name="Int. J. Syst. Evol. Microbiol.">
        <title>The Global Catalogue of Microorganisms (GCM) 10K type strain sequencing project: providing services to taxonomists for standard genome sequencing and annotation.</title>
        <authorList>
            <consortium name="The Broad Institute Genomics Platform"/>
            <consortium name="The Broad Institute Genome Sequencing Center for Infectious Disease"/>
            <person name="Wu L."/>
            <person name="Ma J."/>
        </authorList>
    </citation>
    <scope>NUCLEOTIDE SEQUENCE [LARGE SCALE GENOMIC DNA]</scope>
    <source>
        <strain evidence="2">CGMCC 1.15180</strain>
    </source>
</reference>